<comment type="subcellular location">
    <subcellularLocation>
        <location evidence="1">Membrane</location>
        <topology evidence="1">Single-pass type II membrane protein</topology>
    </subcellularLocation>
</comment>
<dbReference type="PANTHER" id="PTHR46671">
    <property type="entry name" value="PROTEIN CBG11221"/>
    <property type="match status" value="1"/>
</dbReference>
<evidence type="ECO:0008006" key="8">
    <source>
        <dbReference type="Google" id="ProtNLM"/>
    </source>
</evidence>
<dbReference type="EMBL" id="CATQJL010000316">
    <property type="protein sequence ID" value="CAJ0605566.1"/>
    <property type="molecule type" value="Genomic_DNA"/>
</dbReference>
<evidence type="ECO:0000256" key="4">
    <source>
        <dbReference type="ARBA" id="ARBA00023136"/>
    </source>
</evidence>
<evidence type="ECO:0000313" key="7">
    <source>
        <dbReference type="Proteomes" id="UP001176961"/>
    </source>
</evidence>
<keyword evidence="2" id="KW-0328">Glycosyltransferase</keyword>
<keyword evidence="5" id="KW-0325">Glycoprotein</keyword>
<sequence>MKTDLQHNMWLAASRKILLTDKLPQQLAVSPMTTPTTDKGDDDDDDVLGYIPLPPEIYREVDEVDFEILYEMDSRSCPVRNPEKLGTLKSGDHLSSKTEIASVFRRKPETEHLSCGRILSGDEVYTKNITRDRPKLRNRKLNMSCTEVRARILPPRSLRKLEFGVAYARIVYEGYEFIEDELRASFHPQNIFCFSVDAKAGNEFYSNIFALSICLPNVLVSPIRYPINSLGENVNQAHYDCLKLLSKHEGWQYAILLQNYDMMIKSVYETVSILKALNGANDIYSRPCEKNRWNHTANWNVRTLKLFRNESLATASQLATNLTIVRGVVQSSISRAAVEWAVNTVDLTALINQIHTRVLGTDELLWAILQMSDDLQMPGRFTGNCSKSYVPSFTRLTIWINQNEFPCPKKRHSICIFGVENLQFLSASRSLLANKPYPAYDYAIVDCMHELLFNRTYLGQIDHDLDLQFYRSLENVRYHTNSINPNPNYKLQCP</sequence>
<evidence type="ECO:0000256" key="5">
    <source>
        <dbReference type="ARBA" id="ARBA00023180"/>
    </source>
</evidence>
<keyword evidence="4" id="KW-0472">Membrane</keyword>
<evidence type="ECO:0000313" key="6">
    <source>
        <dbReference type="EMBL" id="CAJ0605566.1"/>
    </source>
</evidence>
<gene>
    <name evidence="6" type="ORF">CYNAS_LOCUS17549</name>
</gene>
<accession>A0AA36H7I9</accession>
<keyword evidence="7" id="KW-1185">Reference proteome</keyword>
<dbReference type="GO" id="GO:0016020">
    <property type="term" value="C:membrane"/>
    <property type="evidence" value="ECO:0007669"/>
    <property type="project" value="UniProtKB-SubCell"/>
</dbReference>
<dbReference type="InterPro" id="IPR003406">
    <property type="entry name" value="Glyco_trans_14"/>
</dbReference>
<evidence type="ECO:0000256" key="1">
    <source>
        <dbReference type="ARBA" id="ARBA00004606"/>
    </source>
</evidence>
<name>A0AA36H7I9_CYLNA</name>
<dbReference type="PANTHER" id="PTHR46671:SF7">
    <property type="entry name" value="CORE-2_I-BRANCHING ENZYME"/>
    <property type="match status" value="1"/>
</dbReference>
<dbReference type="AlphaFoldDB" id="A0AA36H7I9"/>
<dbReference type="Proteomes" id="UP001176961">
    <property type="component" value="Unassembled WGS sequence"/>
</dbReference>
<evidence type="ECO:0000256" key="2">
    <source>
        <dbReference type="ARBA" id="ARBA00022676"/>
    </source>
</evidence>
<comment type="caution">
    <text evidence="6">The sequence shown here is derived from an EMBL/GenBank/DDBJ whole genome shotgun (WGS) entry which is preliminary data.</text>
</comment>
<organism evidence="6 7">
    <name type="scientific">Cylicocyclus nassatus</name>
    <name type="common">Nematode worm</name>
    <dbReference type="NCBI Taxonomy" id="53992"/>
    <lineage>
        <taxon>Eukaryota</taxon>
        <taxon>Metazoa</taxon>
        <taxon>Ecdysozoa</taxon>
        <taxon>Nematoda</taxon>
        <taxon>Chromadorea</taxon>
        <taxon>Rhabditida</taxon>
        <taxon>Rhabditina</taxon>
        <taxon>Rhabditomorpha</taxon>
        <taxon>Strongyloidea</taxon>
        <taxon>Strongylidae</taxon>
        <taxon>Cylicocyclus</taxon>
    </lineage>
</organism>
<dbReference type="Pfam" id="PF02485">
    <property type="entry name" value="Branch"/>
    <property type="match status" value="1"/>
</dbReference>
<proteinExistence type="predicted"/>
<reference evidence="6" key="1">
    <citation type="submission" date="2023-07" db="EMBL/GenBank/DDBJ databases">
        <authorList>
            <consortium name="CYATHOMIX"/>
        </authorList>
    </citation>
    <scope>NUCLEOTIDE SEQUENCE</scope>
    <source>
        <strain evidence="6">N/A</strain>
    </source>
</reference>
<dbReference type="GO" id="GO:0016757">
    <property type="term" value="F:glycosyltransferase activity"/>
    <property type="evidence" value="ECO:0007669"/>
    <property type="project" value="UniProtKB-KW"/>
</dbReference>
<protein>
    <recommendedName>
        <fullName evidence="8">Core-2/I-Branching enzyme</fullName>
    </recommendedName>
</protein>
<evidence type="ECO:0000256" key="3">
    <source>
        <dbReference type="ARBA" id="ARBA00022679"/>
    </source>
</evidence>
<keyword evidence="3" id="KW-0808">Transferase</keyword>